<dbReference type="GO" id="GO:0016787">
    <property type="term" value="F:hydrolase activity"/>
    <property type="evidence" value="ECO:0007669"/>
    <property type="project" value="UniProtKB-KW"/>
</dbReference>
<sequence length="333" mass="32524">MSDAGAEGGAGGPAVDGAGAAAGAAAAETAAATTSAAAAASAADEEKGGVVAAGGGSTVFDLVRASCASLVAAGKGVRVDEGAAAALAAAAVAEGASGGLIAAMAEVVRPPIVFDSIEAEVNYWCVLHMLSFGEGWREDVKKEIGKGVSETMMFGVLGLYLGGCTFDAAWMRGVSVAALADALQLPISMEVPIMPAVYETRAGPLKPLVEAAVRVLNDAGEALRREGCADMAAFVLSNSGGGGGGGASAAALVKRLAAAFPSFNDVAVAGAEAAPVRFYANATLLASALHRLCGERDARCRFGDAAAMPAAATPALVAALVRAGVVAVDEGVG</sequence>
<dbReference type="PANTHER" id="PTHR21314:SF1">
    <property type="entry name" value="QUEUOSINE SALVAGE PROTEIN"/>
    <property type="match status" value="1"/>
</dbReference>
<evidence type="ECO:0000256" key="1">
    <source>
        <dbReference type="RuleBase" id="RU365002"/>
    </source>
</evidence>
<dbReference type="EMBL" id="HBFS01006471">
    <property type="protein sequence ID" value="CAD8911165.1"/>
    <property type="molecule type" value="Transcribed_RNA"/>
</dbReference>
<dbReference type="EC" id="3.2.2.-" evidence="1"/>
<gene>
    <name evidence="2" type="ORF">BSP0115_LOCUS4370</name>
</gene>
<protein>
    <recommendedName>
        <fullName evidence="1">Queuosine 5'-phosphate N-glycosylase/hydrolase</fullName>
        <ecNumber evidence="1">3.2.2.-</ecNumber>
    </recommendedName>
    <alternativeName>
        <fullName evidence="1">Queuosine-nucleotide N-glycosylase/hydrolase</fullName>
    </alternativeName>
</protein>
<dbReference type="AlphaFoldDB" id="A0A7S1C8G2"/>
<keyword evidence="1" id="KW-0378">Hydrolase</keyword>
<dbReference type="Pfam" id="PF10343">
    <property type="entry name" value="Q_salvage"/>
    <property type="match status" value="1"/>
</dbReference>
<reference evidence="2" key="1">
    <citation type="submission" date="2021-01" db="EMBL/GenBank/DDBJ databases">
        <authorList>
            <person name="Corre E."/>
            <person name="Pelletier E."/>
            <person name="Niang G."/>
            <person name="Scheremetjew M."/>
            <person name="Finn R."/>
            <person name="Kale V."/>
            <person name="Holt S."/>
            <person name="Cochrane G."/>
            <person name="Meng A."/>
            <person name="Brown T."/>
            <person name="Cohen L."/>
        </authorList>
    </citation>
    <scope>NUCLEOTIDE SEQUENCE</scope>
    <source>
        <strain evidence="2">Ms1</strain>
    </source>
</reference>
<dbReference type="PANTHER" id="PTHR21314">
    <property type="entry name" value="QUEUOSINE 5'-PHOSPHATE N-GLYCOSYLASE_HYDROLASE-RELATED"/>
    <property type="match status" value="1"/>
</dbReference>
<dbReference type="GO" id="GO:0006400">
    <property type="term" value="P:tRNA modification"/>
    <property type="evidence" value="ECO:0007669"/>
    <property type="project" value="TreeGrafter"/>
</dbReference>
<proteinExistence type="inferred from homology"/>
<organism evidence="2">
    <name type="scientific">Bicosoecida sp. CB-2014</name>
    <dbReference type="NCBI Taxonomy" id="1486930"/>
    <lineage>
        <taxon>Eukaryota</taxon>
        <taxon>Sar</taxon>
        <taxon>Stramenopiles</taxon>
        <taxon>Bigyra</taxon>
        <taxon>Opalozoa</taxon>
        <taxon>Bicosoecida</taxon>
    </lineage>
</organism>
<accession>A0A7S1C8G2</accession>
<name>A0A7S1C8G2_9STRA</name>
<comment type="function">
    <text evidence="1">Catalyzes the hydrolysis of queuosine 5'-phosphate, releasing the nucleobase queuine (q). Is required for salvage of queuine from exogenous queuosine (Q) that is imported and then converted to queuosine 5'-phosphate intracellularly.</text>
</comment>
<dbReference type="InterPro" id="IPR019438">
    <property type="entry name" value="Q_salvage"/>
</dbReference>
<comment type="catalytic activity">
    <reaction evidence="1">
        <text>queuosine 5'-phosphate + H2O = queuine + D-ribose 5-phosphate</text>
        <dbReference type="Rhea" id="RHEA:75387"/>
        <dbReference type="ChEBI" id="CHEBI:15377"/>
        <dbReference type="ChEBI" id="CHEBI:17433"/>
        <dbReference type="ChEBI" id="CHEBI:78346"/>
        <dbReference type="ChEBI" id="CHEBI:194371"/>
    </reaction>
    <physiologicalReaction direction="left-to-right" evidence="1">
        <dbReference type="Rhea" id="RHEA:75388"/>
    </physiologicalReaction>
</comment>
<comment type="similarity">
    <text evidence="1">Belongs to the QNG1 protein family.</text>
</comment>
<evidence type="ECO:0000313" key="2">
    <source>
        <dbReference type="EMBL" id="CAD8911165.1"/>
    </source>
</evidence>